<reference evidence="6" key="1">
    <citation type="journal article" date="2015" name="Nat. Genet.">
        <title>The pineapple genome and the evolution of CAM photosynthesis.</title>
        <authorList>
            <person name="Ming R."/>
            <person name="VanBuren R."/>
            <person name="Wai C.M."/>
            <person name="Tang H."/>
            <person name="Schatz M.C."/>
            <person name="Bowers J.E."/>
            <person name="Lyons E."/>
            <person name="Wang M.L."/>
            <person name="Chen J."/>
            <person name="Biggers E."/>
            <person name="Zhang J."/>
            <person name="Huang L."/>
            <person name="Zhang L."/>
            <person name="Miao W."/>
            <person name="Zhang J."/>
            <person name="Ye Z."/>
            <person name="Miao C."/>
            <person name="Lin Z."/>
            <person name="Wang H."/>
            <person name="Zhou H."/>
            <person name="Yim W.C."/>
            <person name="Priest H.D."/>
            <person name="Zheng C."/>
            <person name="Woodhouse M."/>
            <person name="Edger P.P."/>
            <person name="Guyot R."/>
            <person name="Guo H.B."/>
            <person name="Guo H."/>
            <person name="Zheng G."/>
            <person name="Singh R."/>
            <person name="Sharma A."/>
            <person name="Min X."/>
            <person name="Zheng Y."/>
            <person name="Lee H."/>
            <person name="Gurtowski J."/>
            <person name="Sedlazeck F.J."/>
            <person name="Harkess A."/>
            <person name="McKain M.R."/>
            <person name="Liao Z."/>
            <person name="Fang J."/>
            <person name="Liu J."/>
            <person name="Zhang X."/>
            <person name="Zhang Q."/>
            <person name="Hu W."/>
            <person name="Qin Y."/>
            <person name="Wang K."/>
            <person name="Chen L.Y."/>
            <person name="Shirley N."/>
            <person name="Lin Y.R."/>
            <person name="Liu L.Y."/>
            <person name="Hernandez A.G."/>
            <person name="Wright C.L."/>
            <person name="Bulone V."/>
            <person name="Tuskan G.A."/>
            <person name="Heath K."/>
            <person name="Zee F."/>
            <person name="Moore P.H."/>
            <person name="Sunkar R."/>
            <person name="Leebens-Mack J.H."/>
            <person name="Mockler T."/>
            <person name="Bennetzen J.L."/>
            <person name="Freeling M."/>
            <person name="Sankoff D."/>
            <person name="Paterson A.H."/>
            <person name="Zhu X."/>
            <person name="Yang X."/>
            <person name="Smith J.A."/>
            <person name="Cushman J.C."/>
            <person name="Paull R.E."/>
            <person name="Yu Q."/>
        </authorList>
    </citation>
    <scope>NUCLEOTIDE SEQUENCE [LARGE SCALE GENOMIC DNA]</scope>
    <source>
        <strain evidence="6">cv. F153</strain>
    </source>
</reference>
<feature type="domain" description="RRM" evidence="5">
    <location>
        <begin position="19"/>
        <end position="101"/>
    </location>
</feature>
<feature type="domain" description="RRM" evidence="5">
    <location>
        <begin position="124"/>
        <end position="205"/>
    </location>
</feature>
<accession>A0A6P5ER18</accession>
<dbReference type="AlphaFoldDB" id="A0A6P5ER18"/>
<feature type="region of interest" description="Disordered" evidence="4">
    <location>
        <begin position="100"/>
        <end position="123"/>
    </location>
</feature>
<evidence type="ECO:0000313" key="7">
    <source>
        <dbReference type="RefSeq" id="XP_020086161.1"/>
    </source>
</evidence>
<dbReference type="PROSITE" id="PS50102">
    <property type="entry name" value="RRM"/>
    <property type="match status" value="2"/>
</dbReference>
<evidence type="ECO:0000313" key="6">
    <source>
        <dbReference type="Proteomes" id="UP000515123"/>
    </source>
</evidence>
<dbReference type="Gramene" id="Aco002255.1.mrna1">
    <property type="protein sequence ID" value="Aco002255.1.mrna1"/>
    <property type="gene ID" value="Aco002255.1.path1"/>
</dbReference>
<dbReference type="PANTHER" id="PTHR48032:SF6">
    <property type="entry name" value="RNA-BINDING (RRM_RBD_RNP MOTIFS) FAMILY PROTEIN"/>
    <property type="match status" value="1"/>
</dbReference>
<feature type="compositionally biased region" description="Basic and acidic residues" evidence="4">
    <location>
        <begin position="100"/>
        <end position="109"/>
    </location>
</feature>
<feature type="compositionally biased region" description="Polar residues" evidence="4">
    <location>
        <begin position="209"/>
        <end position="229"/>
    </location>
</feature>
<dbReference type="Proteomes" id="UP000515123">
    <property type="component" value="Linkage group 4"/>
</dbReference>
<evidence type="ECO:0000256" key="2">
    <source>
        <dbReference type="ARBA" id="ARBA00022884"/>
    </source>
</evidence>
<keyword evidence="1" id="KW-0677">Repeat</keyword>
<proteinExistence type="predicted"/>
<feature type="compositionally biased region" description="Low complexity" evidence="4">
    <location>
        <begin position="377"/>
        <end position="400"/>
    </location>
</feature>
<dbReference type="OrthoDB" id="1875751at2759"/>
<dbReference type="InterPro" id="IPR012677">
    <property type="entry name" value="Nucleotide-bd_a/b_plait_sf"/>
</dbReference>
<feature type="region of interest" description="Disordered" evidence="4">
    <location>
        <begin position="364"/>
        <end position="400"/>
    </location>
</feature>
<dbReference type="InterPro" id="IPR000504">
    <property type="entry name" value="RRM_dom"/>
</dbReference>
<evidence type="ECO:0000256" key="3">
    <source>
        <dbReference type="PROSITE-ProRule" id="PRU00176"/>
    </source>
</evidence>
<name>A0A6P5ER18_ANACO</name>
<dbReference type="Gene3D" id="3.30.70.330">
    <property type="match status" value="2"/>
</dbReference>
<evidence type="ECO:0000256" key="4">
    <source>
        <dbReference type="SAM" id="MobiDB-lite"/>
    </source>
</evidence>
<dbReference type="PANTHER" id="PTHR48032">
    <property type="entry name" value="RNA-BINDING PROTEIN MUSASHI HOMOLOG RBP6"/>
    <property type="match status" value="1"/>
</dbReference>
<keyword evidence="2 3" id="KW-0694">RNA-binding</keyword>
<gene>
    <name evidence="7" type="primary">LOC109708752</name>
</gene>
<feature type="compositionally biased region" description="Polar residues" evidence="4">
    <location>
        <begin position="110"/>
        <end position="121"/>
    </location>
</feature>
<dbReference type="SMART" id="SM00360">
    <property type="entry name" value="RRM"/>
    <property type="match status" value="2"/>
</dbReference>
<dbReference type="SUPFAM" id="SSF54928">
    <property type="entry name" value="RNA-binding domain, RBD"/>
    <property type="match status" value="2"/>
</dbReference>
<sequence>MGEASSSSSPAAAPATVPGKIFVGGISPDTDEAALKEHFERYGKVERAVVVRDWSTGNSRGFGFVTFADDSADAAISASDEREKDRYIIDGKKVDVKRAIPKEHLHGESSRSNSCSRGQNSKGKKIFVGGLPKRITDGEFREYFEKFGVVTDSIVMHKHDHDHAERTPRGFGFVTFASEESAREALKDQFRDLHGKKIEIKRAVPKIVDNNSNPSPTRRGNDDASNNNNVRCNSVPTPFHNFNAHSYAPYYPINSMANPNYSQLFTYYGPCCVDNNVYNLQPYTHYYFPYDDAYGRCYGSPPYAIDYSARYYPWQYWGDEGMIRSDTYMMEEMMRQNMNLHGPVGDFSVDNNATSRAVDCFNNEGSNEAAPRVPTTESEAAAAAAAAEAEGEAESASAAR</sequence>
<organism evidence="6 7">
    <name type="scientific">Ananas comosus</name>
    <name type="common">Pineapple</name>
    <name type="synonym">Ananas ananas</name>
    <dbReference type="NCBI Taxonomy" id="4615"/>
    <lineage>
        <taxon>Eukaryota</taxon>
        <taxon>Viridiplantae</taxon>
        <taxon>Streptophyta</taxon>
        <taxon>Embryophyta</taxon>
        <taxon>Tracheophyta</taxon>
        <taxon>Spermatophyta</taxon>
        <taxon>Magnoliopsida</taxon>
        <taxon>Liliopsida</taxon>
        <taxon>Poales</taxon>
        <taxon>Bromeliaceae</taxon>
        <taxon>Bromelioideae</taxon>
        <taxon>Ananas</taxon>
    </lineage>
</organism>
<feature type="region of interest" description="Disordered" evidence="4">
    <location>
        <begin position="204"/>
        <end position="229"/>
    </location>
</feature>
<dbReference type="GeneID" id="109708752"/>
<dbReference type="GO" id="GO:0003729">
    <property type="term" value="F:mRNA binding"/>
    <property type="evidence" value="ECO:0007669"/>
    <property type="project" value="TreeGrafter"/>
</dbReference>
<evidence type="ECO:0000259" key="5">
    <source>
        <dbReference type="PROSITE" id="PS50102"/>
    </source>
</evidence>
<dbReference type="RefSeq" id="XP_020086161.1">
    <property type="nucleotide sequence ID" value="XM_020230572.1"/>
</dbReference>
<reference evidence="7" key="2">
    <citation type="submission" date="2025-08" db="UniProtKB">
        <authorList>
            <consortium name="RefSeq"/>
        </authorList>
    </citation>
    <scope>IDENTIFICATION</scope>
    <source>
        <tissue evidence="7">Leaf</tissue>
    </source>
</reference>
<dbReference type="GO" id="GO:0006417">
    <property type="term" value="P:regulation of translation"/>
    <property type="evidence" value="ECO:0007669"/>
    <property type="project" value="TreeGrafter"/>
</dbReference>
<evidence type="ECO:0000256" key="1">
    <source>
        <dbReference type="ARBA" id="ARBA00022737"/>
    </source>
</evidence>
<dbReference type="Pfam" id="PF00076">
    <property type="entry name" value="RRM_1"/>
    <property type="match status" value="2"/>
</dbReference>
<keyword evidence="6" id="KW-1185">Reference proteome</keyword>
<protein>
    <submittedName>
        <fullName evidence="7">RNA-binding protein 1-like</fullName>
    </submittedName>
</protein>
<dbReference type="InterPro" id="IPR035979">
    <property type="entry name" value="RBD_domain_sf"/>
</dbReference>